<evidence type="ECO:0000256" key="5">
    <source>
        <dbReference type="ARBA" id="ARBA00023065"/>
    </source>
</evidence>
<keyword evidence="7 8" id="KW-0066">ATP synthesis</keyword>
<dbReference type="HAMAP" id="MF_00311">
    <property type="entry name" value="ATP_synth_E_arch"/>
    <property type="match status" value="1"/>
</dbReference>
<protein>
    <recommendedName>
        <fullName evidence="8">A-type ATP synthase subunit E</fullName>
    </recommendedName>
</protein>
<evidence type="ECO:0000256" key="1">
    <source>
        <dbReference type="ARBA" id="ARBA00005901"/>
    </source>
</evidence>
<dbReference type="EMBL" id="CP131060">
    <property type="protein sequence ID" value="WNY25891.1"/>
    <property type="molecule type" value="Genomic_DNA"/>
</dbReference>
<evidence type="ECO:0000256" key="3">
    <source>
        <dbReference type="ARBA" id="ARBA00022475"/>
    </source>
</evidence>
<keyword evidence="5 8" id="KW-0406">Ion transport</keyword>
<dbReference type="AlphaFoldDB" id="A0AA96VCU9"/>
<dbReference type="SUPFAM" id="SSF160527">
    <property type="entry name" value="V-type ATPase subunit E-like"/>
    <property type="match status" value="1"/>
</dbReference>
<dbReference type="GO" id="GO:0033178">
    <property type="term" value="C:proton-transporting two-sector ATPase complex, catalytic domain"/>
    <property type="evidence" value="ECO:0007669"/>
    <property type="project" value="InterPro"/>
</dbReference>
<dbReference type="InterPro" id="IPR038495">
    <property type="entry name" value="ATPase_E_C"/>
</dbReference>
<dbReference type="Proteomes" id="UP001303587">
    <property type="component" value="Chromosome"/>
</dbReference>
<dbReference type="Pfam" id="PF01991">
    <property type="entry name" value="vATP-synt_E"/>
    <property type="match status" value="1"/>
</dbReference>
<evidence type="ECO:0000256" key="4">
    <source>
        <dbReference type="ARBA" id="ARBA00022781"/>
    </source>
</evidence>
<keyword evidence="3 8" id="KW-1003">Cell membrane</keyword>
<comment type="subcellular location">
    <subcellularLocation>
        <location evidence="8">Cell membrane</location>
        <topology evidence="8">Peripheral membrane protein</topology>
    </subcellularLocation>
</comment>
<comment type="subunit">
    <text evidence="8">Has multiple subunits with at least A(3), B(3), C, D, E, F, H, I and proteolipid K(x).</text>
</comment>
<gene>
    <name evidence="8 9" type="primary">atpE</name>
    <name evidence="9" type="ORF">MsAc7_14560</name>
</gene>
<dbReference type="GO" id="GO:0046933">
    <property type="term" value="F:proton-transporting ATP synthase activity, rotational mechanism"/>
    <property type="evidence" value="ECO:0007669"/>
    <property type="project" value="UniProtKB-UniRule"/>
</dbReference>
<dbReference type="GO" id="GO:0005886">
    <property type="term" value="C:plasma membrane"/>
    <property type="evidence" value="ECO:0007669"/>
    <property type="project" value="UniProtKB-SubCell"/>
</dbReference>
<dbReference type="Gene3D" id="3.30.2320.30">
    <property type="entry name" value="ATP synthase, E subunit, C-terminal"/>
    <property type="match status" value="1"/>
</dbReference>
<comment type="function">
    <text evidence="8">Component of the A-type ATP synthase that produces ATP from ADP in the presence of a proton gradient across the membrane.</text>
</comment>
<dbReference type="NCBIfam" id="NF002629">
    <property type="entry name" value="PRK02292.1"/>
    <property type="match status" value="1"/>
</dbReference>
<evidence type="ECO:0000256" key="8">
    <source>
        <dbReference type="HAMAP-Rule" id="MF_00311"/>
    </source>
</evidence>
<evidence type="ECO:0000256" key="6">
    <source>
        <dbReference type="ARBA" id="ARBA00023136"/>
    </source>
</evidence>
<organism evidence="9 10">
    <name type="scientific">Methanolapillus millepedarum</name>
    <dbReference type="NCBI Taxonomy" id="3028296"/>
    <lineage>
        <taxon>Archaea</taxon>
        <taxon>Methanobacteriati</taxon>
        <taxon>Methanobacteriota</taxon>
        <taxon>Stenosarchaea group</taxon>
        <taxon>Methanomicrobia</taxon>
        <taxon>Methanosarcinales</taxon>
        <taxon>Methanosarcinaceae</taxon>
        <taxon>Methanolapillus</taxon>
    </lineage>
</organism>
<comment type="similarity">
    <text evidence="1 8">Belongs to the V-ATPase E subunit family.</text>
</comment>
<reference evidence="9 10" key="1">
    <citation type="submission" date="2023-07" db="EMBL/GenBank/DDBJ databases">
        <title>Closed genoem sequence of Methanosarcinaceae archaeon Ac7.</title>
        <authorList>
            <person name="Poehlein A."/>
            <person name="Protasov E."/>
            <person name="Platt K."/>
            <person name="Reeh H."/>
            <person name="Daniel R."/>
            <person name="Brune A."/>
        </authorList>
    </citation>
    <scope>NUCLEOTIDE SEQUENCE [LARGE SCALE GENOMIC DNA]</scope>
    <source>
        <strain evidence="9 10">Ac7</strain>
    </source>
</reference>
<keyword evidence="2 8" id="KW-0813">Transport</keyword>
<proteinExistence type="inferred from homology"/>
<evidence type="ECO:0000256" key="2">
    <source>
        <dbReference type="ARBA" id="ARBA00022448"/>
    </source>
</evidence>
<accession>A0AA96VCU9</accession>
<keyword evidence="4 8" id="KW-0375">Hydrogen ion transport</keyword>
<dbReference type="GO" id="GO:0046961">
    <property type="term" value="F:proton-transporting ATPase activity, rotational mechanism"/>
    <property type="evidence" value="ECO:0007669"/>
    <property type="project" value="InterPro"/>
</dbReference>
<dbReference type="GO" id="GO:0005524">
    <property type="term" value="F:ATP binding"/>
    <property type="evidence" value="ECO:0007669"/>
    <property type="project" value="UniProtKB-UniRule"/>
</dbReference>
<evidence type="ECO:0000313" key="10">
    <source>
        <dbReference type="Proteomes" id="UP001303587"/>
    </source>
</evidence>
<sequence>MGLEIVLNDITEGAKADVRRINEETKVTSEQIIGEARQASKEALGSRLLEVEEKLEQQRQQVLSSANLEVKRIVLNKRKALLDQVYDQALEKIENLPANENEKYLKTLIKNHEKGGFKIYSNAKSEELVKKNSKLEYGGNIDCVGGIVIENKDGTVRLDFTYDLILKTVYDRSLKSISDILNG</sequence>
<keyword evidence="10" id="KW-1185">Reference proteome</keyword>
<evidence type="ECO:0000313" key="9">
    <source>
        <dbReference type="EMBL" id="WNY25891.1"/>
    </source>
</evidence>
<dbReference type="RefSeq" id="WP_338102238.1">
    <property type="nucleotide sequence ID" value="NZ_CP131060.1"/>
</dbReference>
<evidence type="ECO:0000256" key="7">
    <source>
        <dbReference type="ARBA" id="ARBA00023310"/>
    </source>
</evidence>
<dbReference type="GeneID" id="89230555"/>
<dbReference type="GO" id="GO:0042777">
    <property type="term" value="P:proton motive force-driven plasma membrane ATP synthesis"/>
    <property type="evidence" value="ECO:0007669"/>
    <property type="project" value="UniProtKB-UniRule"/>
</dbReference>
<name>A0AA96VCU9_9EURY</name>
<keyword evidence="6 8" id="KW-0472">Membrane</keyword>
<dbReference type="InterPro" id="IPR002842">
    <property type="entry name" value="ATPase_V1_Esu"/>
</dbReference>